<dbReference type="InterPro" id="IPR050309">
    <property type="entry name" value="Type-B_Carboxylest/Lipase"/>
</dbReference>
<comment type="caution">
    <text evidence="6">The sequence shown here is derived from an EMBL/GenBank/DDBJ whole genome shotgun (WGS) entry which is preliminary data.</text>
</comment>
<dbReference type="EC" id="3.1.1.-" evidence="3"/>
<keyword evidence="2 3" id="KW-0378">Hydrolase</keyword>
<proteinExistence type="inferred from homology"/>
<feature type="transmembrane region" description="Helical" evidence="4">
    <location>
        <begin position="23"/>
        <end position="43"/>
    </location>
</feature>
<feature type="transmembrane region" description="Helical" evidence="4">
    <location>
        <begin position="49"/>
        <end position="65"/>
    </location>
</feature>
<organism evidence="6 7">
    <name type="scientific">Paenibacillus monticola</name>
    <dbReference type="NCBI Taxonomy" id="2666075"/>
    <lineage>
        <taxon>Bacteria</taxon>
        <taxon>Bacillati</taxon>
        <taxon>Bacillota</taxon>
        <taxon>Bacilli</taxon>
        <taxon>Bacillales</taxon>
        <taxon>Paenibacillaceae</taxon>
        <taxon>Paenibacillus</taxon>
    </lineage>
</organism>
<name>A0A7X2H5Q5_9BACL</name>
<evidence type="ECO:0000256" key="3">
    <source>
        <dbReference type="RuleBase" id="RU361235"/>
    </source>
</evidence>
<keyword evidence="4" id="KW-1133">Transmembrane helix</keyword>
<sequence>MEVNNLSKVHNNLIKPNGKKRSIIQFWIPLTILTVITILAQLIRDNRPLGWVLLVMIIVVTVALRKTLLRIRILPGIASWVLIITLLFLTVIWTGPVIENKPVWTGSGESVSTEAIETQDGLVAGIYNKDKSVRVFAGIPYAAPPIGDLRWKAPQPVQPWDGVLQLERFSDAEMQSRTPNFLKSYISLRLGTSEFLDNFGIENNEKMSEDSLYLNVWSNAKSNQEKQPVMVFIHGGAYKNGSGSMDLYNGENMAQKGVLFVTINYRLGIFGFMANPELTEESDYGASGNYGILDQIAALKWVKNNIESFGGDPDNVTIAGESAGAGSVNILTASPLAKGLFNKAIAESGAAFDAEGEKSGGISSQTLAQAEQQGVEFQASLNKASIKEMRQMPAEELLDASSAETIAPVIDGYVLPDTVYNIFEAGQQNDVPTLVGSNADEGSLLTLPWPLYAIEGADKFQASVRERFGDKADEVLQLYPASNDSEAKQAQLDLSTDKLFTWQMHTWAQLQNQTGNSRVYYYYFDKGQPGPSRFTQLGAYHFGEIVYAYNNLDKVNLPYTSVDRDVADRMSSYWVNFAKNGDPNSNMLPPWTPFDAATDQVMVLGEETGMTEMPRKMFIEFFDNYERNLRASFKN</sequence>
<dbReference type="AlphaFoldDB" id="A0A7X2H5Q5"/>
<feature type="transmembrane region" description="Helical" evidence="4">
    <location>
        <begin position="77"/>
        <end position="95"/>
    </location>
</feature>
<dbReference type="PROSITE" id="PS00122">
    <property type="entry name" value="CARBOXYLESTERASE_B_1"/>
    <property type="match status" value="1"/>
</dbReference>
<dbReference type="InterPro" id="IPR019826">
    <property type="entry name" value="Carboxylesterase_B_AS"/>
</dbReference>
<evidence type="ECO:0000313" key="7">
    <source>
        <dbReference type="Proteomes" id="UP000463051"/>
    </source>
</evidence>
<dbReference type="PANTHER" id="PTHR11559">
    <property type="entry name" value="CARBOXYLESTERASE"/>
    <property type="match status" value="1"/>
</dbReference>
<dbReference type="Pfam" id="PF00135">
    <property type="entry name" value="COesterase"/>
    <property type="match status" value="1"/>
</dbReference>
<keyword evidence="4" id="KW-0472">Membrane</keyword>
<feature type="domain" description="Carboxylesterase type B" evidence="5">
    <location>
        <begin position="114"/>
        <end position="621"/>
    </location>
</feature>
<dbReference type="SUPFAM" id="SSF53474">
    <property type="entry name" value="alpha/beta-Hydrolases"/>
    <property type="match status" value="1"/>
</dbReference>
<dbReference type="Gene3D" id="3.40.50.1820">
    <property type="entry name" value="alpha/beta hydrolase"/>
    <property type="match status" value="1"/>
</dbReference>
<evidence type="ECO:0000256" key="4">
    <source>
        <dbReference type="SAM" id="Phobius"/>
    </source>
</evidence>
<protein>
    <recommendedName>
        <fullName evidence="3">Carboxylic ester hydrolase</fullName>
        <ecNumber evidence="3">3.1.1.-</ecNumber>
    </recommendedName>
</protein>
<evidence type="ECO:0000259" key="5">
    <source>
        <dbReference type="Pfam" id="PF00135"/>
    </source>
</evidence>
<dbReference type="Proteomes" id="UP000463051">
    <property type="component" value="Unassembled WGS sequence"/>
</dbReference>
<evidence type="ECO:0000256" key="2">
    <source>
        <dbReference type="ARBA" id="ARBA00022801"/>
    </source>
</evidence>
<comment type="similarity">
    <text evidence="1 3">Belongs to the type-B carboxylesterase/lipase family.</text>
</comment>
<evidence type="ECO:0000313" key="6">
    <source>
        <dbReference type="EMBL" id="MRN53930.1"/>
    </source>
</evidence>
<keyword evidence="7" id="KW-1185">Reference proteome</keyword>
<reference evidence="6 7" key="1">
    <citation type="submission" date="2019-11" db="EMBL/GenBank/DDBJ databases">
        <title>Paenibacillus monticola sp. nov., a novel PGPR strain isolated from mountain sample in China.</title>
        <authorList>
            <person name="Zhao Q."/>
            <person name="Li H.-P."/>
            <person name="Zhang J.-L."/>
        </authorList>
    </citation>
    <scope>NUCLEOTIDE SEQUENCE [LARGE SCALE GENOMIC DNA]</scope>
    <source>
        <strain evidence="6 7">LC-T2</strain>
    </source>
</reference>
<accession>A0A7X2H5Q5</accession>
<dbReference type="EMBL" id="WJXB01000004">
    <property type="protein sequence ID" value="MRN53930.1"/>
    <property type="molecule type" value="Genomic_DNA"/>
</dbReference>
<dbReference type="InterPro" id="IPR002018">
    <property type="entry name" value="CarbesteraseB"/>
</dbReference>
<dbReference type="GO" id="GO:0016787">
    <property type="term" value="F:hydrolase activity"/>
    <property type="evidence" value="ECO:0007669"/>
    <property type="project" value="UniProtKB-KW"/>
</dbReference>
<dbReference type="InterPro" id="IPR029058">
    <property type="entry name" value="AB_hydrolase_fold"/>
</dbReference>
<evidence type="ECO:0000256" key="1">
    <source>
        <dbReference type="ARBA" id="ARBA00005964"/>
    </source>
</evidence>
<gene>
    <name evidence="6" type="ORF">GJB61_13135</name>
</gene>
<keyword evidence="4" id="KW-0812">Transmembrane</keyword>